<dbReference type="Proteomes" id="UP000269265">
    <property type="component" value="Unassembled WGS sequence"/>
</dbReference>
<dbReference type="PROSITE" id="PS01174">
    <property type="entry name" value="LIPASE_GDXG_SER"/>
    <property type="match status" value="1"/>
</dbReference>
<dbReference type="InterPro" id="IPR050300">
    <property type="entry name" value="GDXG_lipolytic_enzyme"/>
</dbReference>
<keyword evidence="2 5" id="KW-0378">Hydrolase</keyword>
<dbReference type="SUPFAM" id="SSF53474">
    <property type="entry name" value="alpha/beta-Hydrolases"/>
    <property type="match status" value="1"/>
</dbReference>
<gene>
    <name evidence="5" type="ORF">EIP75_08230</name>
</gene>
<dbReference type="PANTHER" id="PTHR48081:SF30">
    <property type="entry name" value="ACETYL-HYDROLASE LIPR-RELATED"/>
    <property type="match status" value="1"/>
</dbReference>
<dbReference type="AlphaFoldDB" id="A0A3R8YPC3"/>
<dbReference type="PANTHER" id="PTHR48081">
    <property type="entry name" value="AB HYDROLASE SUPERFAMILY PROTEIN C4A8.06C"/>
    <property type="match status" value="1"/>
</dbReference>
<accession>A0A3R8YPC3</accession>
<organism evidence="5 6">
    <name type="scientific">Aquabacterium soli</name>
    <dbReference type="NCBI Taxonomy" id="2493092"/>
    <lineage>
        <taxon>Bacteria</taxon>
        <taxon>Pseudomonadati</taxon>
        <taxon>Pseudomonadota</taxon>
        <taxon>Betaproteobacteria</taxon>
        <taxon>Burkholderiales</taxon>
        <taxon>Aquabacterium</taxon>
    </lineage>
</organism>
<sequence>MPLTSVQGAPPMSAALHAVKNTPAPVTTLPIIRQYLPPKGAKESLMGALLRGALIVGLKPFLGPPWNVATQRAALHVGSVVMPQDGRALVVKDRIGALEVERVTAKAVPQPRHAIVYMHGGAFCVGSPRTHRSITTRLAALTGALVLVPHYRRTPEHPFPAQIEDGVAAYKQLLAEGFAPERIGIAGDSAGGNLTYMLSAALRQQGLPQPAVLVMMSPVVSTEFDPNGSAVTRAHRDPMIRPAWAHQVLDWYNAPADHPLGTPKAIDLSEMPPSLIQVGEDEVLYDDSQWIVEAATRAGRHAELEIYLKRWHVFQSHAGLLPSSDQALQRQAEFFKRYWAA</sequence>
<evidence type="ECO:0000256" key="2">
    <source>
        <dbReference type="ARBA" id="ARBA00022801"/>
    </source>
</evidence>
<comment type="similarity">
    <text evidence="1">Belongs to the 'GDXG' lipolytic enzyme family.</text>
</comment>
<dbReference type="InterPro" id="IPR013094">
    <property type="entry name" value="AB_hydrolase_3"/>
</dbReference>
<name>A0A3R8YPC3_9BURK</name>
<feature type="domain" description="Alpha/beta hydrolase fold-3" evidence="4">
    <location>
        <begin position="115"/>
        <end position="315"/>
    </location>
</feature>
<evidence type="ECO:0000259" key="4">
    <source>
        <dbReference type="Pfam" id="PF07859"/>
    </source>
</evidence>
<evidence type="ECO:0000313" key="6">
    <source>
        <dbReference type="Proteomes" id="UP000269265"/>
    </source>
</evidence>
<dbReference type="GO" id="GO:0004806">
    <property type="term" value="F:triacylglycerol lipase activity"/>
    <property type="evidence" value="ECO:0007669"/>
    <property type="project" value="TreeGrafter"/>
</dbReference>
<reference evidence="5 6" key="1">
    <citation type="submission" date="2018-12" db="EMBL/GenBank/DDBJ databases">
        <title>The whole draft genome of Aquabacterium sp. SJQ9.</title>
        <authorList>
            <person name="Sun L."/>
            <person name="Gao X."/>
            <person name="Chen W."/>
            <person name="Huang K."/>
        </authorList>
    </citation>
    <scope>NUCLEOTIDE SEQUENCE [LARGE SCALE GENOMIC DNA]</scope>
    <source>
        <strain evidence="5 6">SJQ9</strain>
    </source>
</reference>
<dbReference type="Gene3D" id="3.40.50.1820">
    <property type="entry name" value="alpha/beta hydrolase"/>
    <property type="match status" value="1"/>
</dbReference>
<dbReference type="PROSITE" id="PS01173">
    <property type="entry name" value="LIPASE_GDXG_HIS"/>
    <property type="match status" value="1"/>
</dbReference>
<dbReference type="InterPro" id="IPR029058">
    <property type="entry name" value="AB_hydrolase_fold"/>
</dbReference>
<dbReference type="InterPro" id="IPR033140">
    <property type="entry name" value="Lipase_GDXG_put_SER_AS"/>
</dbReference>
<feature type="active site" evidence="3">
    <location>
        <position position="189"/>
    </location>
</feature>
<dbReference type="InterPro" id="IPR002168">
    <property type="entry name" value="Lipase_GDXG_HIS_AS"/>
</dbReference>
<evidence type="ECO:0000256" key="3">
    <source>
        <dbReference type="PROSITE-ProRule" id="PRU10038"/>
    </source>
</evidence>
<dbReference type="EMBL" id="RSED01000005">
    <property type="protein sequence ID" value="RRS04948.1"/>
    <property type="molecule type" value="Genomic_DNA"/>
</dbReference>
<keyword evidence="6" id="KW-1185">Reference proteome</keyword>
<proteinExistence type="inferred from homology"/>
<evidence type="ECO:0000256" key="1">
    <source>
        <dbReference type="ARBA" id="ARBA00010515"/>
    </source>
</evidence>
<dbReference type="Pfam" id="PF07859">
    <property type="entry name" value="Abhydrolase_3"/>
    <property type="match status" value="1"/>
</dbReference>
<protein>
    <submittedName>
        <fullName evidence="5">Alpha/beta hydrolase</fullName>
    </submittedName>
</protein>
<comment type="caution">
    <text evidence="5">The sequence shown here is derived from an EMBL/GenBank/DDBJ whole genome shotgun (WGS) entry which is preliminary data.</text>
</comment>
<evidence type="ECO:0000313" key="5">
    <source>
        <dbReference type="EMBL" id="RRS04948.1"/>
    </source>
</evidence>